<comment type="caution">
    <text evidence="1">The sequence shown here is derived from an EMBL/GenBank/DDBJ whole genome shotgun (WGS) entry which is preliminary data.</text>
</comment>
<dbReference type="SUPFAM" id="SSF53448">
    <property type="entry name" value="Nucleotide-diphospho-sugar transferases"/>
    <property type="match status" value="1"/>
</dbReference>
<proteinExistence type="predicted"/>
<name>A0AAI9HDT1_CITFR</name>
<dbReference type="Gene3D" id="3.90.550.10">
    <property type="entry name" value="Spore Coat Polysaccharide Biosynthesis Protein SpsA, Chain A"/>
    <property type="match status" value="1"/>
</dbReference>
<dbReference type="PANTHER" id="PTHR43179:SF7">
    <property type="entry name" value="RHAMNOSYLTRANSFERASE WBBL"/>
    <property type="match status" value="1"/>
</dbReference>
<dbReference type="PANTHER" id="PTHR43179">
    <property type="entry name" value="RHAMNOSYLTRANSFERASE WBBL"/>
    <property type="match status" value="1"/>
</dbReference>
<reference evidence="1" key="1">
    <citation type="submission" date="2024-02" db="EMBL/GenBank/DDBJ databases">
        <authorList>
            <consortium name="Clinical and Environmental Microbiology Branch: Whole genome sequencing antimicrobial resistance pathogens in the healthcare setting"/>
        </authorList>
    </citation>
    <scope>NUCLEOTIDE SEQUENCE</scope>
    <source>
        <strain evidence="1">2023GN-00102</strain>
    </source>
</reference>
<dbReference type="EMBL" id="ABKLER030000001">
    <property type="protein sequence ID" value="EMN4143132.1"/>
    <property type="molecule type" value="Genomic_DNA"/>
</dbReference>
<dbReference type="InterPro" id="IPR029044">
    <property type="entry name" value="Nucleotide-diphossugar_trans"/>
</dbReference>
<dbReference type="AlphaFoldDB" id="A0AAI9HDT1"/>
<protein>
    <submittedName>
        <fullName evidence="1">Glycosyltransferase family 2 protein</fullName>
    </submittedName>
</protein>
<organism evidence="1">
    <name type="scientific">Citrobacter freundii</name>
    <dbReference type="NCBI Taxonomy" id="546"/>
    <lineage>
        <taxon>Bacteria</taxon>
        <taxon>Pseudomonadati</taxon>
        <taxon>Pseudomonadota</taxon>
        <taxon>Gammaproteobacteria</taxon>
        <taxon>Enterobacterales</taxon>
        <taxon>Enterobacteriaceae</taxon>
        <taxon>Citrobacter</taxon>
        <taxon>Citrobacter freundii complex</taxon>
    </lineage>
</organism>
<accession>A0AAI9HDT1</accession>
<dbReference type="RefSeq" id="WP_142710195.1">
    <property type="nucleotide sequence ID" value="NZ_CAXOME010000001.1"/>
</dbReference>
<evidence type="ECO:0000313" key="1">
    <source>
        <dbReference type="EMBL" id="EMN4143132.1"/>
    </source>
</evidence>
<gene>
    <name evidence="1" type="ORF">PQQ21_000322</name>
</gene>
<sequence>MTIFVSIISHGHEDILSSTSLLDEISKVATVIIKNNRQLSKGKLTKLRLNKNIIIIDDGDYGLGFGHNNNYVFKYISDKIGIDKDDYFCVINPDIIVDGTTILDLVSIMQRGNHQLCTIPLYLDENKTLRDESIRNFPVFIDFLKSFFLGKRNAVTLRAISDGISSADWAAGSFLIFTAPLFLELKGFNQRYFMYCEDIDICYRAKSNGIQLVCLTDYYAIHLAQRASRSFFSKNFVWHIKSIFIYLFLRNKKTISII</sequence>